<proteinExistence type="predicted"/>
<dbReference type="Proteomes" id="UP000584867">
    <property type="component" value="Unassembled WGS sequence"/>
</dbReference>
<dbReference type="RefSeq" id="WP_184258413.1">
    <property type="nucleotide sequence ID" value="NZ_JACHIO010000018.1"/>
</dbReference>
<dbReference type="Pfam" id="PF07007">
    <property type="entry name" value="LprI"/>
    <property type="match status" value="1"/>
</dbReference>
<keyword evidence="1" id="KW-0732">Signal</keyword>
<protein>
    <submittedName>
        <fullName evidence="3">Uncharacterized protein YecT (DUF1311 family)</fullName>
    </submittedName>
</protein>
<dbReference type="EMBL" id="JACHIO010000018">
    <property type="protein sequence ID" value="MBB5065584.1"/>
    <property type="molecule type" value="Genomic_DNA"/>
</dbReference>
<comment type="caution">
    <text evidence="3">The sequence shown here is derived from an EMBL/GenBank/DDBJ whole genome shotgun (WGS) entry which is preliminary data.</text>
</comment>
<feature type="signal peptide" evidence="1">
    <location>
        <begin position="1"/>
        <end position="23"/>
    </location>
</feature>
<feature type="domain" description="Lysozyme inhibitor LprI-like N-terminal" evidence="2">
    <location>
        <begin position="67"/>
        <end position="170"/>
    </location>
</feature>
<dbReference type="InterPro" id="IPR009739">
    <property type="entry name" value="LprI-like_N"/>
</dbReference>
<organism evidence="3 4">
    <name type="scientific">Granulicella mallensis</name>
    <dbReference type="NCBI Taxonomy" id="940614"/>
    <lineage>
        <taxon>Bacteria</taxon>
        <taxon>Pseudomonadati</taxon>
        <taxon>Acidobacteriota</taxon>
        <taxon>Terriglobia</taxon>
        <taxon>Terriglobales</taxon>
        <taxon>Acidobacteriaceae</taxon>
        <taxon>Granulicella</taxon>
    </lineage>
</organism>
<dbReference type="AlphaFoldDB" id="A0A7W8EBH2"/>
<gene>
    <name evidence="3" type="ORF">HDF15_003953</name>
</gene>
<evidence type="ECO:0000256" key="1">
    <source>
        <dbReference type="SAM" id="SignalP"/>
    </source>
</evidence>
<evidence type="ECO:0000259" key="2">
    <source>
        <dbReference type="Pfam" id="PF07007"/>
    </source>
</evidence>
<name>A0A7W8EBH2_9BACT</name>
<evidence type="ECO:0000313" key="4">
    <source>
        <dbReference type="Proteomes" id="UP000584867"/>
    </source>
</evidence>
<evidence type="ECO:0000313" key="3">
    <source>
        <dbReference type="EMBL" id="MBB5065584.1"/>
    </source>
</evidence>
<reference evidence="3 4" key="1">
    <citation type="submission" date="2020-08" db="EMBL/GenBank/DDBJ databases">
        <title>Genomic Encyclopedia of Type Strains, Phase IV (KMG-V): Genome sequencing to study the core and pangenomes of soil and plant-associated prokaryotes.</title>
        <authorList>
            <person name="Whitman W."/>
        </authorList>
    </citation>
    <scope>NUCLEOTIDE SEQUENCE [LARGE SCALE GENOMIC DNA]</scope>
    <source>
        <strain evidence="3 4">X5P3</strain>
    </source>
</reference>
<sequence length="179" mass="19793">MNLTMSRTILLLLLVFISVTAFAQAPQAAPREPSPAWRVYWAKQEAIRKRGTIALNAEQERIKSELCADATSTVDIGHCYEHELEITDGNRIAYVRAIGGLLRLAAPSESGGATKPAPVEKLPLDVAEDIWLQYREKGCRSVSDQSGGSLSGDLYVTCLLEVTQNHIIELADLYKDLWH</sequence>
<dbReference type="Gene3D" id="1.20.1270.180">
    <property type="match status" value="1"/>
</dbReference>
<accession>A0A7W8EBH2</accession>
<feature type="chain" id="PRO_5030811903" evidence="1">
    <location>
        <begin position="24"/>
        <end position="179"/>
    </location>
</feature>